<dbReference type="Gene3D" id="3.40.50.300">
    <property type="entry name" value="P-loop containing nucleotide triphosphate hydrolases"/>
    <property type="match status" value="1"/>
</dbReference>
<dbReference type="EMBL" id="PDJK01000002">
    <property type="protein sequence ID" value="PFG49329.1"/>
    <property type="molecule type" value="Genomic_DNA"/>
</dbReference>
<dbReference type="Pfam" id="PF00931">
    <property type="entry name" value="NB-ARC"/>
    <property type="match status" value="1"/>
</dbReference>
<evidence type="ECO:0000256" key="3">
    <source>
        <dbReference type="ARBA" id="ARBA00023125"/>
    </source>
</evidence>
<feature type="domain" description="OmpR/PhoB-type" evidence="6">
    <location>
        <begin position="1"/>
        <end position="97"/>
    </location>
</feature>
<dbReference type="Proteomes" id="UP000243542">
    <property type="component" value="Unassembled WGS sequence"/>
</dbReference>
<dbReference type="Pfam" id="PF03704">
    <property type="entry name" value="BTAD"/>
    <property type="match status" value="1"/>
</dbReference>
<evidence type="ECO:0000313" key="8">
    <source>
        <dbReference type="Proteomes" id="UP000243542"/>
    </source>
</evidence>
<gene>
    <name evidence="7" type="ORF">ATK36_4476</name>
</gene>
<dbReference type="SUPFAM" id="SSF48452">
    <property type="entry name" value="TPR-like"/>
    <property type="match status" value="2"/>
</dbReference>
<dbReference type="SMART" id="SM00028">
    <property type="entry name" value="TPR"/>
    <property type="match status" value="5"/>
</dbReference>
<dbReference type="Gene3D" id="1.10.10.10">
    <property type="entry name" value="Winged helix-like DNA-binding domain superfamily/Winged helix DNA-binding domain"/>
    <property type="match status" value="1"/>
</dbReference>
<dbReference type="InterPro" id="IPR001867">
    <property type="entry name" value="OmpR/PhoB-type_DNA-bd"/>
</dbReference>
<evidence type="ECO:0000256" key="1">
    <source>
        <dbReference type="ARBA" id="ARBA00005820"/>
    </source>
</evidence>
<accession>A0A2A9FFZ4</accession>
<comment type="caution">
    <text evidence="7">The sequence shown here is derived from an EMBL/GenBank/DDBJ whole genome shotgun (WGS) entry which is preliminary data.</text>
</comment>
<evidence type="ECO:0000256" key="5">
    <source>
        <dbReference type="PROSITE-ProRule" id="PRU01091"/>
    </source>
</evidence>
<dbReference type="PANTHER" id="PTHR35807:SF1">
    <property type="entry name" value="TRANSCRIPTIONAL REGULATOR REDD"/>
    <property type="match status" value="1"/>
</dbReference>
<sequence>MTVELLGTVRVRRGDTEIDLGPAGRCSLFTMLALRAGTTVRLDELVDGLWGETPPKTAEGIVYTYVSALRKAVEPDRTRGSAPRVLTGTRAGYSLRLPADAIDASRFEAMTEEARLRWAAEDFVGTRAQCDAALREWGGTPLGGATGPFVEVERSRLALLKLDVEELRCAALLETGAASSAATALTALVAENPLHERLHELFVLALSRTGRQAEALQVYQRIRRQLVEELGVEPGPALRRAHEQVLTGESGSPVGRLGPTRVVPAQLPHRIAEFVGREDEVRRLQQRCQAASFGVAGGPVVISAIDGSAGVGKTALAVHVAHQVAESFPDGQLFLDLRGFDPRHPPITAEAALAQLLQSLGADAELITGDVAAQAALYRSLVAGRRVLVVLDNAVSAEQVRPLLPGSAGCLALVTSRNRLSGLVARNGATRLSLDVLRPAESRELLRCVLGAELVDAEFELAAELAVHCGHLPLALRIAAERILGDEYYRLADLVAELRVVPERLDALSTADDESSVVRTVFSWSYHTLKPEDARAFRLLGLHPAAELSIADAAALLGVAVTTARRRLDSLMRWHLMEQVARDRYRFHDLLRIYAAECAEQDESAEAIEQATARLVRWYLHATVAARELVAPGLGPIDPGPADRDQPRLVLRDYAEAIGWAGRSLSGVVDVLELAAARGFDGLTARLATALGALCHCLSRWAEWQRVIGAGLSAARRVEDRLAEGRLCNDYGVLCHFLGRAEEAVAAHRRAVRILSALDRGDAAVAANLAVAYLMIGWELDALPLLENALLLAKAHGSRFVESSVAEGLGAVLSRLGRHDEAIELGLSSVELVRGTGAEHMLAHALRQVGQSCLHAGRVEDAVRHLEAALELWRALGDRWGEISGSHALACALHQAERLDAARRLLVSALQIIGESGYRGVHYREESEMRALLAELG</sequence>
<dbReference type="InterPro" id="IPR019734">
    <property type="entry name" value="TPR_rpt"/>
</dbReference>
<proteinExistence type="inferred from homology"/>
<dbReference type="InterPro" id="IPR027417">
    <property type="entry name" value="P-loop_NTPase"/>
</dbReference>
<evidence type="ECO:0000313" key="7">
    <source>
        <dbReference type="EMBL" id="PFG49329.1"/>
    </source>
</evidence>
<dbReference type="SMART" id="SM00862">
    <property type="entry name" value="Trans_reg_C"/>
    <property type="match status" value="1"/>
</dbReference>
<protein>
    <submittedName>
        <fullName evidence="7">DNA-binding SARP family transcriptional activator</fullName>
    </submittedName>
</protein>
<dbReference type="Gene3D" id="1.25.40.10">
    <property type="entry name" value="Tetratricopeptide repeat domain"/>
    <property type="match status" value="2"/>
</dbReference>
<dbReference type="InterPro" id="IPR051677">
    <property type="entry name" value="AfsR-DnrI-RedD_regulator"/>
</dbReference>
<dbReference type="InterPro" id="IPR011990">
    <property type="entry name" value="TPR-like_helical_dom_sf"/>
</dbReference>
<dbReference type="InterPro" id="IPR005158">
    <property type="entry name" value="BTAD"/>
</dbReference>
<dbReference type="Pfam" id="PF13424">
    <property type="entry name" value="TPR_12"/>
    <property type="match status" value="1"/>
</dbReference>
<reference evidence="7 8" key="1">
    <citation type="submission" date="2017-10" db="EMBL/GenBank/DDBJ databases">
        <title>Sequencing the genomes of 1000 actinobacteria strains.</title>
        <authorList>
            <person name="Klenk H.-P."/>
        </authorList>
    </citation>
    <scope>NUCLEOTIDE SEQUENCE [LARGE SCALE GENOMIC DNA]</scope>
    <source>
        <strain evidence="7 8">DSM 46092</strain>
    </source>
</reference>
<dbReference type="Pfam" id="PF00486">
    <property type="entry name" value="Trans_reg_C"/>
    <property type="match status" value="1"/>
</dbReference>
<dbReference type="PROSITE" id="PS51755">
    <property type="entry name" value="OMPR_PHOB"/>
    <property type="match status" value="1"/>
</dbReference>
<dbReference type="InterPro" id="IPR016032">
    <property type="entry name" value="Sig_transdc_resp-reg_C-effctor"/>
</dbReference>
<evidence type="ECO:0000256" key="2">
    <source>
        <dbReference type="ARBA" id="ARBA00023015"/>
    </source>
</evidence>
<dbReference type="GO" id="GO:0003677">
    <property type="term" value="F:DNA binding"/>
    <property type="evidence" value="ECO:0007669"/>
    <property type="project" value="UniProtKB-UniRule"/>
</dbReference>
<dbReference type="GO" id="GO:0006355">
    <property type="term" value="P:regulation of DNA-templated transcription"/>
    <property type="evidence" value="ECO:0007669"/>
    <property type="project" value="InterPro"/>
</dbReference>
<dbReference type="InterPro" id="IPR036388">
    <property type="entry name" value="WH-like_DNA-bd_sf"/>
</dbReference>
<keyword evidence="8" id="KW-1185">Reference proteome</keyword>
<dbReference type="PRINTS" id="PR00364">
    <property type="entry name" value="DISEASERSIST"/>
</dbReference>
<evidence type="ECO:0000259" key="6">
    <source>
        <dbReference type="PROSITE" id="PS51755"/>
    </source>
</evidence>
<organism evidence="7 8">
    <name type="scientific">Amycolatopsis sulphurea</name>
    <dbReference type="NCBI Taxonomy" id="76022"/>
    <lineage>
        <taxon>Bacteria</taxon>
        <taxon>Bacillati</taxon>
        <taxon>Actinomycetota</taxon>
        <taxon>Actinomycetes</taxon>
        <taxon>Pseudonocardiales</taxon>
        <taxon>Pseudonocardiaceae</taxon>
        <taxon>Amycolatopsis</taxon>
    </lineage>
</organism>
<dbReference type="GO" id="GO:0043531">
    <property type="term" value="F:ADP binding"/>
    <property type="evidence" value="ECO:0007669"/>
    <property type="project" value="InterPro"/>
</dbReference>
<dbReference type="InterPro" id="IPR002182">
    <property type="entry name" value="NB-ARC"/>
</dbReference>
<dbReference type="SMART" id="SM01043">
    <property type="entry name" value="BTAD"/>
    <property type="match status" value="1"/>
</dbReference>
<dbReference type="SUPFAM" id="SSF52540">
    <property type="entry name" value="P-loop containing nucleoside triphosphate hydrolases"/>
    <property type="match status" value="1"/>
</dbReference>
<dbReference type="CDD" id="cd15831">
    <property type="entry name" value="BTAD"/>
    <property type="match status" value="1"/>
</dbReference>
<comment type="similarity">
    <text evidence="1">Belongs to the AfsR/DnrI/RedD regulatory family.</text>
</comment>
<feature type="DNA-binding region" description="OmpR/PhoB-type" evidence="5">
    <location>
        <begin position="1"/>
        <end position="97"/>
    </location>
</feature>
<evidence type="ECO:0000256" key="4">
    <source>
        <dbReference type="ARBA" id="ARBA00023163"/>
    </source>
</evidence>
<keyword evidence="2" id="KW-0805">Transcription regulation</keyword>
<dbReference type="SUPFAM" id="SSF46894">
    <property type="entry name" value="C-terminal effector domain of the bipartite response regulators"/>
    <property type="match status" value="1"/>
</dbReference>
<name>A0A2A9FFZ4_9PSEU</name>
<dbReference type="GO" id="GO:0000160">
    <property type="term" value="P:phosphorelay signal transduction system"/>
    <property type="evidence" value="ECO:0007669"/>
    <property type="project" value="InterPro"/>
</dbReference>
<keyword evidence="3 5" id="KW-0238">DNA-binding</keyword>
<dbReference type="PANTHER" id="PTHR35807">
    <property type="entry name" value="TRANSCRIPTIONAL REGULATOR REDD-RELATED"/>
    <property type="match status" value="1"/>
</dbReference>
<keyword evidence="4" id="KW-0804">Transcription</keyword>
<dbReference type="AlphaFoldDB" id="A0A2A9FFZ4"/>